<dbReference type="Gene3D" id="3.40.50.1820">
    <property type="entry name" value="alpha/beta hydrolase"/>
    <property type="match status" value="1"/>
</dbReference>
<evidence type="ECO:0008006" key="3">
    <source>
        <dbReference type="Google" id="ProtNLM"/>
    </source>
</evidence>
<proteinExistence type="predicted"/>
<reference evidence="1 2" key="1">
    <citation type="journal article" date="2015" name="Genome Announc.">
        <title>Expanding the biotechnology potential of lactobacilli through comparative genomics of 213 strains and associated genera.</title>
        <authorList>
            <person name="Sun Z."/>
            <person name="Harris H.M."/>
            <person name="McCann A."/>
            <person name="Guo C."/>
            <person name="Argimon S."/>
            <person name="Zhang W."/>
            <person name="Yang X."/>
            <person name="Jeffery I.B."/>
            <person name="Cooney J.C."/>
            <person name="Kagawa T.F."/>
            <person name="Liu W."/>
            <person name="Song Y."/>
            <person name="Salvetti E."/>
            <person name="Wrobel A."/>
            <person name="Rasinkangas P."/>
            <person name="Parkhill J."/>
            <person name="Rea M.C."/>
            <person name="O'Sullivan O."/>
            <person name="Ritari J."/>
            <person name="Douillard F.P."/>
            <person name="Paul Ross R."/>
            <person name="Yang R."/>
            <person name="Briner A.E."/>
            <person name="Felis G.E."/>
            <person name="de Vos W.M."/>
            <person name="Barrangou R."/>
            <person name="Klaenhammer T.R."/>
            <person name="Caufield P.W."/>
            <person name="Cui Y."/>
            <person name="Zhang H."/>
            <person name="O'Toole P.W."/>
        </authorList>
    </citation>
    <scope>NUCLEOTIDE SEQUENCE [LARGE SCALE GENOMIC DNA]</scope>
    <source>
        <strain evidence="1 2">JCM 17158</strain>
    </source>
</reference>
<dbReference type="RefSeq" id="WP_056950099.1">
    <property type="nucleotide sequence ID" value="NZ_AZDJ01000003.1"/>
</dbReference>
<dbReference type="InterPro" id="IPR024499">
    <property type="entry name" value="Mbeg1-like"/>
</dbReference>
<name>A0A0R1JS81_9LACO</name>
<dbReference type="SUPFAM" id="SSF53474">
    <property type="entry name" value="alpha/beta-Hydrolases"/>
    <property type="match status" value="1"/>
</dbReference>
<gene>
    <name evidence="1" type="ORF">FD02_GL001746</name>
</gene>
<comment type="caution">
    <text evidence="1">The sequence shown here is derived from an EMBL/GenBank/DDBJ whole genome shotgun (WGS) entry which is preliminary data.</text>
</comment>
<evidence type="ECO:0000313" key="1">
    <source>
        <dbReference type="EMBL" id="KRK73915.1"/>
    </source>
</evidence>
<keyword evidence="2" id="KW-1185">Reference proteome</keyword>
<sequence>MAADLISFIAEYGIQDFTTRPFTVVDAVICAQLAYCDFAQATGASTFGELTTATTREAMVAGTWAQADNERLLAALANSRRYQNVAWLAPVNRRNLAAEQQFSAVTFALTPTQHYVAFRGTRASFVDWKEDFNLTYTRVIPSQRAAAVYLDEMHRRYPGQLFVGGHSKGGNLAAFALGHSLPATQAAIAMAYNFDGPGLQEPLPNALQGKLLKLVPENSLIGIILDPAQDFGVVKSTGSGFRQHDPFTWVVNGTNFTYLAATDRRTQYAQRTLATWLAGLDDTTKALALNQLYAVIQATDAQTFAELQQRWPQHAKTILAGLTHADPAAKAAWRAVAGQLWLALTADIHPPAPLAAWRAHHDHEKSGL</sequence>
<dbReference type="AlphaFoldDB" id="A0A0R1JS81"/>
<evidence type="ECO:0000313" key="2">
    <source>
        <dbReference type="Proteomes" id="UP000051804"/>
    </source>
</evidence>
<dbReference type="EMBL" id="AZDJ01000003">
    <property type="protein sequence ID" value="KRK73915.1"/>
    <property type="molecule type" value="Genomic_DNA"/>
</dbReference>
<protein>
    <recommendedName>
        <fullName evidence="3">DUF2974 domain-containing protein</fullName>
    </recommendedName>
</protein>
<accession>A0A0R1JS81</accession>
<dbReference type="Proteomes" id="UP000051804">
    <property type="component" value="Unassembled WGS sequence"/>
</dbReference>
<dbReference type="Pfam" id="PF11187">
    <property type="entry name" value="Mbeg1-like"/>
    <property type="match status" value="1"/>
</dbReference>
<dbReference type="PATRIC" id="fig|1291734.4.peg.1796"/>
<dbReference type="OrthoDB" id="9769481at2"/>
<dbReference type="STRING" id="1291734.FD02_GL001746"/>
<dbReference type="InterPro" id="IPR029058">
    <property type="entry name" value="AB_hydrolase_fold"/>
</dbReference>
<organism evidence="1 2">
    <name type="scientific">Lacticaseibacillus nasuensis JCM 17158</name>
    <dbReference type="NCBI Taxonomy" id="1291734"/>
    <lineage>
        <taxon>Bacteria</taxon>
        <taxon>Bacillati</taxon>
        <taxon>Bacillota</taxon>
        <taxon>Bacilli</taxon>
        <taxon>Lactobacillales</taxon>
        <taxon>Lactobacillaceae</taxon>
        <taxon>Lacticaseibacillus</taxon>
    </lineage>
</organism>